<accession>A0ABY1MNH6</accession>
<feature type="domain" description="Cupin type-2" evidence="1">
    <location>
        <begin position="2"/>
        <end position="49"/>
    </location>
</feature>
<protein>
    <recommendedName>
        <fullName evidence="1">Cupin type-2 domain-containing protein</fullName>
    </recommendedName>
</protein>
<reference evidence="2 3" key="1">
    <citation type="submission" date="2017-03" db="EMBL/GenBank/DDBJ databases">
        <authorList>
            <person name="Regsiter A."/>
            <person name="William W."/>
        </authorList>
    </citation>
    <scope>NUCLEOTIDE SEQUENCE [LARGE SCALE GENOMIC DNA]</scope>
    <source>
        <strain evidence="2">PRJEB5721</strain>
    </source>
</reference>
<dbReference type="RefSeq" id="WP_231951222.1">
    <property type="nucleotide sequence ID" value="NZ_LT841305.1"/>
</dbReference>
<dbReference type="InterPro" id="IPR014710">
    <property type="entry name" value="RmlC-like_jellyroll"/>
</dbReference>
<keyword evidence="3" id="KW-1185">Reference proteome</keyword>
<proteinExistence type="predicted"/>
<evidence type="ECO:0000313" key="3">
    <source>
        <dbReference type="Proteomes" id="UP000193925"/>
    </source>
</evidence>
<evidence type="ECO:0000313" key="2">
    <source>
        <dbReference type="EMBL" id="SMH65316.1"/>
    </source>
</evidence>
<dbReference type="Gene3D" id="2.60.120.10">
    <property type="entry name" value="Jelly Rolls"/>
    <property type="match status" value="1"/>
</dbReference>
<gene>
    <name evidence="2" type="ORF">AFERRI_20098</name>
</gene>
<dbReference type="Proteomes" id="UP000193925">
    <property type="component" value="Chromosome AFERRI"/>
</dbReference>
<organism evidence="2 3">
    <name type="scientific">Acidithiobacillus ferrivorans</name>
    <dbReference type="NCBI Taxonomy" id="160808"/>
    <lineage>
        <taxon>Bacteria</taxon>
        <taxon>Pseudomonadati</taxon>
        <taxon>Pseudomonadota</taxon>
        <taxon>Acidithiobacillia</taxon>
        <taxon>Acidithiobacillales</taxon>
        <taxon>Acidithiobacillaceae</taxon>
        <taxon>Acidithiobacillus</taxon>
    </lineage>
</organism>
<evidence type="ECO:0000259" key="1">
    <source>
        <dbReference type="Pfam" id="PF07883"/>
    </source>
</evidence>
<dbReference type="InterPro" id="IPR011051">
    <property type="entry name" value="RmlC_Cupin_sf"/>
</dbReference>
<sequence>MYVLSGKVMLTMEGDQYLIAPGDFVGFPRHTVAHSISNDGTETLVCLVIGQRLDQDVTDYPNQYKRLYRNNGELNPVDMGNIRVVRLDSKSIRQDVDRIVPLAHNLAKDRIFRGPFLGKNPLQRFPLMP</sequence>
<dbReference type="InterPro" id="IPR013096">
    <property type="entry name" value="Cupin_2"/>
</dbReference>
<name>A0ABY1MNH6_9PROT</name>
<dbReference type="SUPFAM" id="SSF51182">
    <property type="entry name" value="RmlC-like cupins"/>
    <property type="match status" value="1"/>
</dbReference>
<dbReference type="EMBL" id="LT841305">
    <property type="protein sequence ID" value="SMH65316.1"/>
    <property type="molecule type" value="Genomic_DNA"/>
</dbReference>
<dbReference type="Pfam" id="PF07883">
    <property type="entry name" value="Cupin_2"/>
    <property type="match status" value="1"/>
</dbReference>